<feature type="transmembrane region" description="Helical" evidence="6">
    <location>
        <begin position="141"/>
        <end position="159"/>
    </location>
</feature>
<feature type="transmembrane region" description="Helical" evidence="6">
    <location>
        <begin position="179"/>
        <end position="204"/>
    </location>
</feature>
<gene>
    <name evidence="8" type="ORF">E8E13_005710</name>
</gene>
<dbReference type="AlphaFoldDB" id="A0A9P4TDD7"/>
<keyword evidence="3 6" id="KW-1133">Transmembrane helix</keyword>
<accession>A0A9P4TDD7</accession>
<dbReference type="PANTHER" id="PTHR33048">
    <property type="entry name" value="PTH11-LIKE INTEGRAL MEMBRANE PROTEIN (AFU_ORTHOLOGUE AFUA_5G11245)"/>
    <property type="match status" value="1"/>
</dbReference>
<keyword evidence="4 6" id="KW-0472">Membrane</keyword>
<feature type="transmembrane region" description="Helical" evidence="6">
    <location>
        <begin position="51"/>
        <end position="72"/>
    </location>
</feature>
<dbReference type="InterPro" id="IPR052337">
    <property type="entry name" value="SAT4-like"/>
</dbReference>
<evidence type="ECO:0000256" key="5">
    <source>
        <dbReference type="ARBA" id="ARBA00038359"/>
    </source>
</evidence>
<evidence type="ECO:0000256" key="4">
    <source>
        <dbReference type="ARBA" id="ARBA00023136"/>
    </source>
</evidence>
<comment type="caution">
    <text evidence="8">The sequence shown here is derived from an EMBL/GenBank/DDBJ whole genome shotgun (WGS) entry which is preliminary data.</text>
</comment>
<feature type="transmembrane region" description="Helical" evidence="6">
    <location>
        <begin position="250"/>
        <end position="272"/>
    </location>
</feature>
<evidence type="ECO:0000256" key="3">
    <source>
        <dbReference type="ARBA" id="ARBA00022989"/>
    </source>
</evidence>
<evidence type="ECO:0000259" key="7">
    <source>
        <dbReference type="Pfam" id="PF20684"/>
    </source>
</evidence>
<evidence type="ECO:0000313" key="9">
    <source>
        <dbReference type="Proteomes" id="UP000801428"/>
    </source>
</evidence>
<dbReference type="EMBL" id="SWKU01000012">
    <property type="protein sequence ID" value="KAF3001884.1"/>
    <property type="molecule type" value="Genomic_DNA"/>
</dbReference>
<evidence type="ECO:0000256" key="2">
    <source>
        <dbReference type="ARBA" id="ARBA00022692"/>
    </source>
</evidence>
<feature type="transmembrane region" description="Helical" evidence="6">
    <location>
        <begin position="19"/>
        <end position="35"/>
    </location>
</feature>
<evidence type="ECO:0000313" key="8">
    <source>
        <dbReference type="EMBL" id="KAF3001884.1"/>
    </source>
</evidence>
<dbReference type="Proteomes" id="UP000801428">
    <property type="component" value="Unassembled WGS sequence"/>
</dbReference>
<keyword evidence="9" id="KW-1185">Reference proteome</keyword>
<organism evidence="8 9">
    <name type="scientific">Curvularia kusanoi</name>
    <name type="common">Cochliobolus kusanoi</name>
    <dbReference type="NCBI Taxonomy" id="90978"/>
    <lineage>
        <taxon>Eukaryota</taxon>
        <taxon>Fungi</taxon>
        <taxon>Dikarya</taxon>
        <taxon>Ascomycota</taxon>
        <taxon>Pezizomycotina</taxon>
        <taxon>Dothideomycetes</taxon>
        <taxon>Pleosporomycetidae</taxon>
        <taxon>Pleosporales</taxon>
        <taxon>Pleosporineae</taxon>
        <taxon>Pleosporaceae</taxon>
        <taxon>Curvularia</taxon>
    </lineage>
</organism>
<reference evidence="8" key="1">
    <citation type="submission" date="2019-04" db="EMBL/GenBank/DDBJ databases">
        <title>Sequencing of skin fungus with MAO and IRED activity.</title>
        <authorList>
            <person name="Marsaioli A.J."/>
            <person name="Bonatto J.M.C."/>
            <person name="Reis Junior O."/>
        </authorList>
    </citation>
    <scope>NUCLEOTIDE SEQUENCE</scope>
    <source>
        <strain evidence="8">30M1</strain>
    </source>
</reference>
<name>A0A9P4TDD7_CURKU</name>
<dbReference type="PANTHER" id="PTHR33048:SF149">
    <property type="entry name" value="UBID FAMILY DECARBOXYLASE"/>
    <property type="match status" value="1"/>
</dbReference>
<dbReference type="Pfam" id="PF20684">
    <property type="entry name" value="Fung_rhodopsin"/>
    <property type="match status" value="1"/>
</dbReference>
<evidence type="ECO:0000256" key="6">
    <source>
        <dbReference type="SAM" id="Phobius"/>
    </source>
</evidence>
<sequence>MAGQGFDVSFQRQLASQSWTLYGIGMFTIVLRTVARWRRVRTPSRFAIDDWLMVTAAPLFYTGLVVCLNVIARGGGSNLFPPEQFATFTQKDIEERIKGSKIVVVSEQCMLNIIWVLKACMLLMFARMTSGTTHIKWIKCVAVYVAIGYVAVQIAFFTACRPFKGYWAVPVPDPQCTTLVHYAMVQATFNLSSDLLIIAIPIPMVMSLTLPLRQKIGLGLLFSMGTFVIIAAILTKVYNLSDVYDSSYMLWYTREASVAVYVANLPGIWPLMREHIRFLREHTNSYITGESRMPRYGYGSQYGNLSKPERSHARSHVRTNVTNIDSDEMELKESYLINEAQYVHSSVQAPGGDHRSGKTSLDSDERAINGLSSWKGTNAMEVQVDTKVEIQRIEWDGTGPQGVQTLTQIEGGKK</sequence>
<protein>
    <recommendedName>
        <fullName evidence="7">Rhodopsin domain-containing protein</fullName>
    </recommendedName>
</protein>
<dbReference type="OrthoDB" id="3903189at2759"/>
<feature type="transmembrane region" description="Helical" evidence="6">
    <location>
        <begin position="216"/>
        <end position="238"/>
    </location>
</feature>
<feature type="transmembrane region" description="Helical" evidence="6">
    <location>
        <begin position="110"/>
        <end position="129"/>
    </location>
</feature>
<dbReference type="GO" id="GO:0016020">
    <property type="term" value="C:membrane"/>
    <property type="evidence" value="ECO:0007669"/>
    <property type="project" value="UniProtKB-SubCell"/>
</dbReference>
<proteinExistence type="inferred from homology"/>
<dbReference type="InterPro" id="IPR049326">
    <property type="entry name" value="Rhodopsin_dom_fungi"/>
</dbReference>
<keyword evidence="2 6" id="KW-0812">Transmembrane</keyword>
<feature type="domain" description="Rhodopsin" evidence="7">
    <location>
        <begin position="35"/>
        <end position="273"/>
    </location>
</feature>
<comment type="similarity">
    <text evidence="5">Belongs to the SAT4 family.</text>
</comment>
<evidence type="ECO:0000256" key="1">
    <source>
        <dbReference type="ARBA" id="ARBA00004141"/>
    </source>
</evidence>
<comment type="subcellular location">
    <subcellularLocation>
        <location evidence="1">Membrane</location>
        <topology evidence="1">Multi-pass membrane protein</topology>
    </subcellularLocation>
</comment>